<feature type="transmembrane region" description="Helical" evidence="8">
    <location>
        <begin position="261"/>
        <end position="280"/>
    </location>
</feature>
<dbReference type="RefSeq" id="WP_212695700.1">
    <property type="nucleotide sequence ID" value="NZ_CP058649.1"/>
</dbReference>
<comment type="pathway">
    <text evidence="8">Cell wall biogenesis; peptidoglycan biosynthesis.</text>
</comment>
<keyword evidence="3 8" id="KW-0812">Transmembrane</keyword>
<evidence type="ECO:0000256" key="8">
    <source>
        <dbReference type="HAMAP-Rule" id="MF_02078"/>
    </source>
</evidence>
<keyword evidence="8 9" id="KW-0813">Transport</keyword>
<dbReference type="EMBL" id="CP058649">
    <property type="protein sequence ID" value="QUI25001.1"/>
    <property type="molecule type" value="Genomic_DNA"/>
</dbReference>
<feature type="transmembrane region" description="Helical" evidence="8">
    <location>
        <begin position="431"/>
        <end position="453"/>
    </location>
</feature>
<proteinExistence type="inferred from homology"/>
<keyword evidence="8 9" id="KW-0961">Cell wall biogenesis/degradation</keyword>
<dbReference type="GO" id="GO:0009252">
    <property type="term" value="P:peptidoglycan biosynthetic process"/>
    <property type="evidence" value="ECO:0007669"/>
    <property type="project" value="UniProtKB-UniRule"/>
</dbReference>
<dbReference type="PANTHER" id="PTHR47019:SF1">
    <property type="entry name" value="LIPID II FLIPPASE MURJ"/>
    <property type="match status" value="1"/>
</dbReference>
<evidence type="ECO:0000256" key="5">
    <source>
        <dbReference type="ARBA" id="ARBA00022984"/>
    </source>
</evidence>
<dbReference type="KEGG" id="vpy:HZI73_23095"/>
<dbReference type="GO" id="GO:0034204">
    <property type="term" value="P:lipid translocation"/>
    <property type="evidence" value="ECO:0007669"/>
    <property type="project" value="TreeGrafter"/>
</dbReference>
<evidence type="ECO:0000313" key="11">
    <source>
        <dbReference type="Proteomes" id="UP000683246"/>
    </source>
</evidence>
<feature type="transmembrane region" description="Helical" evidence="8">
    <location>
        <begin position="178"/>
        <end position="201"/>
    </location>
</feature>
<comment type="similarity">
    <text evidence="8 9">Belongs to the MurJ/MviN family.</text>
</comment>
<organism evidence="10 11">
    <name type="scientific">Vallitalea pronyensis</name>
    <dbReference type="NCBI Taxonomy" id="1348613"/>
    <lineage>
        <taxon>Bacteria</taxon>
        <taxon>Bacillati</taxon>
        <taxon>Bacillota</taxon>
        <taxon>Clostridia</taxon>
        <taxon>Lachnospirales</taxon>
        <taxon>Vallitaleaceae</taxon>
        <taxon>Vallitalea</taxon>
    </lineage>
</organism>
<keyword evidence="2 8" id="KW-1003">Cell membrane</keyword>
<keyword evidence="5 8" id="KW-0573">Peptidoglycan synthesis</keyword>
<reference evidence="10" key="1">
    <citation type="submission" date="2020-07" db="EMBL/GenBank/DDBJ databases">
        <title>Vallitalea pronyensis genome.</title>
        <authorList>
            <person name="Postec A."/>
        </authorList>
    </citation>
    <scope>NUCLEOTIDE SEQUENCE</scope>
    <source>
        <strain evidence="10">FatNI3</strain>
    </source>
</reference>
<feature type="transmembrane region" description="Helical" evidence="8">
    <location>
        <begin position="83"/>
        <end position="102"/>
    </location>
</feature>
<sequence length="504" mass="55878">MKKAAIMLMFITIISKIFGFTRDLVLSYSYGASGTSDVYIIASSISTVIFGMIGVSLASAYIPILLEIDNKGEGKKQNIFTSNVMNIVIFICLGIVSIVYIYTKEVVLLFAFGFSSEQIELAISFTRISIISIFFIGIIYIFQSYLQAKGKYNTSALSTIPLNAILILSIILSTKYGLILLPIGMVLGPILQFLILLISSYKVGFRYKFSSILNDKYIKKIIIFSLPMLIGSSLNQINTIIDRTLASQISIGGISALNYANRLNGFVQGILVLSITSVFYPTISRLIESKKPFKDTIAETIIFVLLLVTPITVGTLLFSEQIIEILFKRGEFDSLAVTMTEQALFYYCIGMVAYGLRSIITKVFYAMKETTIPVKNGALGIVINIILNFTLSKYMGINGLALATSISAIATIILLSISLRRKIGQFGIKEIIFNFIKILGSSIIIGIVAKMLFLQLQSILYETISLAISVSIAAILYFIIIYFMKIGNVNSMFNHTIYKLRKRE</sequence>
<feature type="transmembrane region" description="Helical" evidence="8">
    <location>
        <begin position="154"/>
        <end position="172"/>
    </location>
</feature>
<gene>
    <name evidence="8 10" type="primary">murJ</name>
    <name evidence="10" type="ORF">HZI73_23095</name>
</gene>
<keyword evidence="6 8" id="KW-1133">Transmembrane helix</keyword>
<dbReference type="GO" id="GO:0008360">
    <property type="term" value="P:regulation of cell shape"/>
    <property type="evidence" value="ECO:0007669"/>
    <property type="project" value="UniProtKB-UniRule"/>
</dbReference>
<dbReference type="Proteomes" id="UP000683246">
    <property type="component" value="Chromosome"/>
</dbReference>
<evidence type="ECO:0000256" key="1">
    <source>
        <dbReference type="ARBA" id="ARBA00004651"/>
    </source>
</evidence>
<dbReference type="GO" id="GO:0005886">
    <property type="term" value="C:plasma membrane"/>
    <property type="evidence" value="ECO:0007669"/>
    <property type="project" value="UniProtKB-SubCell"/>
</dbReference>
<protein>
    <recommendedName>
        <fullName evidence="8">Probable lipid II flippase MurJ</fullName>
    </recommendedName>
</protein>
<feature type="transmembrane region" description="Helical" evidence="8">
    <location>
        <begin position="38"/>
        <end position="62"/>
    </location>
</feature>
<dbReference type="PIRSF" id="PIRSF002869">
    <property type="entry name" value="MviN"/>
    <property type="match status" value="1"/>
</dbReference>
<evidence type="ECO:0000313" key="10">
    <source>
        <dbReference type="EMBL" id="QUI25001.1"/>
    </source>
</evidence>
<dbReference type="Pfam" id="PF03023">
    <property type="entry name" value="MurJ"/>
    <property type="match status" value="1"/>
</dbReference>
<evidence type="ECO:0000256" key="4">
    <source>
        <dbReference type="ARBA" id="ARBA00022960"/>
    </source>
</evidence>
<dbReference type="AlphaFoldDB" id="A0A8J8SIV3"/>
<dbReference type="InterPro" id="IPR004268">
    <property type="entry name" value="MurJ"/>
</dbReference>
<feature type="transmembrane region" description="Helical" evidence="8">
    <location>
        <begin position="459"/>
        <end position="483"/>
    </location>
</feature>
<evidence type="ECO:0000256" key="7">
    <source>
        <dbReference type="ARBA" id="ARBA00023136"/>
    </source>
</evidence>
<dbReference type="CDD" id="cd13123">
    <property type="entry name" value="MATE_MurJ_like"/>
    <property type="match status" value="1"/>
</dbReference>
<feature type="transmembrane region" description="Helical" evidence="8">
    <location>
        <begin position="301"/>
        <end position="323"/>
    </location>
</feature>
<dbReference type="HAMAP" id="MF_02078">
    <property type="entry name" value="MurJ_MviN"/>
    <property type="match status" value="1"/>
</dbReference>
<keyword evidence="7 8" id="KW-0472">Membrane</keyword>
<name>A0A8J8SIV3_9FIRM</name>
<keyword evidence="11" id="KW-1185">Reference proteome</keyword>
<dbReference type="NCBIfam" id="TIGR01695">
    <property type="entry name" value="murJ_mviN"/>
    <property type="match status" value="1"/>
</dbReference>
<dbReference type="UniPathway" id="UPA00219"/>
<dbReference type="InterPro" id="IPR051050">
    <property type="entry name" value="Lipid_II_flippase_MurJ/MviN"/>
</dbReference>
<comment type="function">
    <text evidence="8 9">Involved in peptidoglycan biosynthesis. Transports lipid-linked peptidoglycan precursors from the inner to the outer leaflet of the cytoplasmic membrane.</text>
</comment>
<evidence type="ECO:0000256" key="9">
    <source>
        <dbReference type="PIRNR" id="PIRNR002869"/>
    </source>
</evidence>
<feature type="transmembrane region" description="Helical" evidence="8">
    <location>
        <begin position="397"/>
        <end position="419"/>
    </location>
</feature>
<feature type="transmembrane region" description="Helical" evidence="8">
    <location>
        <begin position="343"/>
        <end position="360"/>
    </location>
</feature>
<feature type="transmembrane region" description="Helical" evidence="8">
    <location>
        <begin position="372"/>
        <end position="391"/>
    </location>
</feature>
<feature type="transmembrane region" description="Helical" evidence="8">
    <location>
        <begin position="221"/>
        <end position="241"/>
    </location>
</feature>
<comment type="subcellular location">
    <subcellularLocation>
        <location evidence="1 8">Cell membrane</location>
        <topology evidence="1 8">Multi-pass membrane protein</topology>
    </subcellularLocation>
</comment>
<evidence type="ECO:0000256" key="6">
    <source>
        <dbReference type="ARBA" id="ARBA00022989"/>
    </source>
</evidence>
<feature type="transmembrane region" description="Helical" evidence="8">
    <location>
        <begin position="122"/>
        <end position="142"/>
    </location>
</feature>
<dbReference type="GO" id="GO:0071555">
    <property type="term" value="P:cell wall organization"/>
    <property type="evidence" value="ECO:0007669"/>
    <property type="project" value="UniProtKB-UniRule"/>
</dbReference>
<keyword evidence="4 8" id="KW-0133">Cell shape</keyword>
<dbReference type="PANTHER" id="PTHR47019">
    <property type="entry name" value="LIPID II FLIPPASE MURJ"/>
    <property type="match status" value="1"/>
</dbReference>
<dbReference type="PRINTS" id="PR01806">
    <property type="entry name" value="VIRFACTRMVIN"/>
</dbReference>
<dbReference type="GO" id="GO:0015648">
    <property type="term" value="F:lipid-linked peptidoglycan transporter activity"/>
    <property type="evidence" value="ECO:0007669"/>
    <property type="project" value="UniProtKB-UniRule"/>
</dbReference>
<evidence type="ECO:0000256" key="3">
    <source>
        <dbReference type="ARBA" id="ARBA00022692"/>
    </source>
</evidence>
<evidence type="ECO:0000256" key="2">
    <source>
        <dbReference type="ARBA" id="ARBA00022475"/>
    </source>
</evidence>
<accession>A0A8J8SIV3</accession>